<dbReference type="PANTHER" id="PTHR10758:SF2">
    <property type="entry name" value="26S PROTEASOME NON-ATPASE REGULATORY SUBUNIT 3"/>
    <property type="match status" value="1"/>
</dbReference>
<reference evidence="2 3" key="1">
    <citation type="journal article" date="2016" name="G3 (Bethesda)">
        <title>First Draft Assembly and Annotation of the Genome of a California Endemic Oak Quercus lobata Nee (Fagaceae).</title>
        <authorList>
            <person name="Sork V.L."/>
            <person name="Fitz-Gibbon S.T."/>
            <person name="Puiu D."/>
            <person name="Crepeau M."/>
            <person name="Gugger P.F."/>
            <person name="Sherman R."/>
            <person name="Stevens K."/>
            <person name="Langley C.H."/>
            <person name="Pellegrini M."/>
            <person name="Salzberg S.L."/>
        </authorList>
    </citation>
    <scope>NUCLEOTIDE SEQUENCE [LARGE SCALE GENOMIC DNA]</scope>
    <source>
        <strain evidence="2 3">cv. SW786</strain>
    </source>
</reference>
<name>A0A7N2RDU9_QUELO</name>
<dbReference type="EMBL" id="LRBV02000011">
    <property type="status" value="NOT_ANNOTATED_CDS"/>
    <property type="molecule type" value="Genomic_DNA"/>
</dbReference>
<reference evidence="2" key="2">
    <citation type="submission" date="2021-01" db="UniProtKB">
        <authorList>
            <consortium name="EnsemblPlants"/>
        </authorList>
    </citation>
    <scope>IDENTIFICATION</scope>
</reference>
<dbReference type="InterPro" id="IPR057985">
    <property type="entry name" value="TPR_PSMD3_N"/>
</dbReference>
<dbReference type="GO" id="GO:0006511">
    <property type="term" value="P:ubiquitin-dependent protein catabolic process"/>
    <property type="evidence" value="ECO:0007669"/>
    <property type="project" value="TreeGrafter"/>
</dbReference>
<organism evidence="2 3">
    <name type="scientific">Quercus lobata</name>
    <name type="common">Valley oak</name>
    <dbReference type="NCBI Taxonomy" id="97700"/>
    <lineage>
        <taxon>Eukaryota</taxon>
        <taxon>Viridiplantae</taxon>
        <taxon>Streptophyta</taxon>
        <taxon>Embryophyta</taxon>
        <taxon>Tracheophyta</taxon>
        <taxon>Spermatophyta</taxon>
        <taxon>Magnoliopsida</taxon>
        <taxon>eudicotyledons</taxon>
        <taxon>Gunneridae</taxon>
        <taxon>Pentapetalae</taxon>
        <taxon>rosids</taxon>
        <taxon>fabids</taxon>
        <taxon>Fagales</taxon>
        <taxon>Fagaceae</taxon>
        <taxon>Quercus</taxon>
    </lineage>
</organism>
<dbReference type="Gramene" id="QL11p050459:mrna">
    <property type="protein sequence ID" value="QL11p050459:mrna"/>
    <property type="gene ID" value="QL11p050459"/>
</dbReference>
<dbReference type="EnsemblPlants" id="QL11p050459:mrna">
    <property type="protein sequence ID" value="QL11p050459:mrna"/>
    <property type="gene ID" value="QL11p050459"/>
</dbReference>
<evidence type="ECO:0000313" key="2">
    <source>
        <dbReference type="EnsemblPlants" id="QL11p050459:mrna"/>
    </source>
</evidence>
<dbReference type="Proteomes" id="UP000594261">
    <property type="component" value="Chromosome 11"/>
</dbReference>
<dbReference type="PANTHER" id="PTHR10758">
    <property type="entry name" value="26S PROTEASOME NON-ATPASE REGULATORY SUBUNIT 3/COP9 SIGNALOSOME COMPLEX SUBUNIT 3"/>
    <property type="match status" value="1"/>
</dbReference>
<evidence type="ECO:0000259" key="1">
    <source>
        <dbReference type="Pfam" id="PF25573"/>
    </source>
</evidence>
<dbReference type="InterPro" id="IPR050756">
    <property type="entry name" value="CSN3"/>
</dbReference>
<protein>
    <recommendedName>
        <fullName evidence="1">26S proteasome non-ATPase regulatory subunit 3 N-terminal TPR repeats domain-containing protein</fullName>
    </recommendedName>
</protein>
<proteinExistence type="predicted"/>
<dbReference type="GO" id="GO:0008541">
    <property type="term" value="C:proteasome regulatory particle, lid subcomplex"/>
    <property type="evidence" value="ECO:0007669"/>
    <property type="project" value="TreeGrafter"/>
</dbReference>
<dbReference type="InParanoid" id="A0A7N2RDU9"/>
<dbReference type="Pfam" id="PF25573">
    <property type="entry name" value="TPR_PSMD3_N"/>
    <property type="match status" value="1"/>
</dbReference>
<keyword evidence="3" id="KW-1185">Reference proteome</keyword>
<feature type="domain" description="26S proteasome non-ATPase regulatory subunit 3 N-terminal TPR repeats" evidence="1">
    <location>
        <begin position="3"/>
        <end position="131"/>
    </location>
</feature>
<dbReference type="AlphaFoldDB" id="A0A7N2RDU9"/>
<accession>A0A7N2RDU9</accession>
<sequence length="148" mass="16571">MCVVQLTMALRQKLNATVLTAFLNFTLILGSELHGRLFAYLPKENEHDMDVNTATSGTQTVAKHSLPELEIYCYFLVLIFLIDLKRYNKAKACALSSIVQLKNMIRRTVDFSSIQALLLFSYSYELTGGLAEKLEVSSFPSLDCDPAP</sequence>
<evidence type="ECO:0000313" key="3">
    <source>
        <dbReference type="Proteomes" id="UP000594261"/>
    </source>
</evidence>